<organism evidence="2 3">
    <name type="scientific">Zophobas morio</name>
    <dbReference type="NCBI Taxonomy" id="2755281"/>
    <lineage>
        <taxon>Eukaryota</taxon>
        <taxon>Metazoa</taxon>
        <taxon>Ecdysozoa</taxon>
        <taxon>Arthropoda</taxon>
        <taxon>Hexapoda</taxon>
        <taxon>Insecta</taxon>
        <taxon>Pterygota</taxon>
        <taxon>Neoptera</taxon>
        <taxon>Endopterygota</taxon>
        <taxon>Coleoptera</taxon>
        <taxon>Polyphaga</taxon>
        <taxon>Cucujiformia</taxon>
        <taxon>Tenebrionidae</taxon>
        <taxon>Zophobas</taxon>
    </lineage>
</organism>
<accession>A0AA38IKY1</accession>
<dbReference type="AlphaFoldDB" id="A0AA38IKY1"/>
<evidence type="ECO:0000256" key="1">
    <source>
        <dbReference type="SAM" id="MobiDB-lite"/>
    </source>
</evidence>
<evidence type="ECO:0000313" key="2">
    <source>
        <dbReference type="EMBL" id="KAJ3657271.1"/>
    </source>
</evidence>
<name>A0AA38IKY1_9CUCU</name>
<keyword evidence="3" id="KW-1185">Reference proteome</keyword>
<dbReference type="Proteomes" id="UP001168821">
    <property type="component" value="Unassembled WGS sequence"/>
</dbReference>
<dbReference type="EMBL" id="JALNTZ010000003">
    <property type="protein sequence ID" value="KAJ3657271.1"/>
    <property type="molecule type" value="Genomic_DNA"/>
</dbReference>
<feature type="compositionally biased region" description="Basic and acidic residues" evidence="1">
    <location>
        <begin position="24"/>
        <end position="35"/>
    </location>
</feature>
<proteinExistence type="predicted"/>
<sequence>MGIDCLNCAKDTSITALPTVNRVRRFDVNPHDSTRSTRPWSGGTVPSPRPPSIRSITATLAQLAAVSRVEHLRRAAGVREEYPRHKHSENSECPSSRK</sequence>
<feature type="region of interest" description="Disordered" evidence="1">
    <location>
        <begin position="24"/>
        <end position="50"/>
    </location>
</feature>
<gene>
    <name evidence="2" type="ORF">Zmor_009087</name>
</gene>
<protein>
    <submittedName>
        <fullName evidence="2">Uncharacterized protein</fullName>
    </submittedName>
</protein>
<comment type="caution">
    <text evidence="2">The sequence shown here is derived from an EMBL/GenBank/DDBJ whole genome shotgun (WGS) entry which is preliminary data.</text>
</comment>
<feature type="region of interest" description="Disordered" evidence="1">
    <location>
        <begin position="75"/>
        <end position="98"/>
    </location>
</feature>
<evidence type="ECO:0000313" key="3">
    <source>
        <dbReference type="Proteomes" id="UP001168821"/>
    </source>
</evidence>
<reference evidence="2" key="1">
    <citation type="journal article" date="2023" name="G3 (Bethesda)">
        <title>Whole genome assemblies of Zophobas morio and Tenebrio molitor.</title>
        <authorList>
            <person name="Kaur S."/>
            <person name="Stinson S.A."/>
            <person name="diCenzo G.C."/>
        </authorList>
    </citation>
    <scope>NUCLEOTIDE SEQUENCE</scope>
    <source>
        <strain evidence="2">QUZm001</strain>
    </source>
</reference>